<feature type="signal peptide" evidence="6">
    <location>
        <begin position="1"/>
        <end position="23"/>
    </location>
</feature>
<comment type="subcellular location">
    <subcellularLocation>
        <location evidence="1">Cell outer membrane</location>
    </subcellularLocation>
</comment>
<protein>
    <submittedName>
        <fullName evidence="9">RagB/SusD family nutrient uptake outer membrane protein</fullName>
    </submittedName>
</protein>
<keyword evidence="4" id="KW-0472">Membrane</keyword>
<dbReference type="InterPro" id="IPR033985">
    <property type="entry name" value="SusD-like_N"/>
</dbReference>
<dbReference type="EMBL" id="CP058555">
    <property type="protein sequence ID" value="QMV70917.1"/>
    <property type="molecule type" value="Genomic_DNA"/>
</dbReference>
<feature type="domain" description="SusD-like N-terminal" evidence="8">
    <location>
        <begin position="87"/>
        <end position="239"/>
    </location>
</feature>
<name>A0A7G5EA92_9SPHI</name>
<accession>A0A7G5EA92</accession>
<dbReference type="PROSITE" id="PS51257">
    <property type="entry name" value="PROKAR_LIPOPROTEIN"/>
    <property type="match status" value="1"/>
</dbReference>
<proteinExistence type="inferred from homology"/>
<evidence type="ECO:0000313" key="9">
    <source>
        <dbReference type="EMBL" id="QMV70917.1"/>
    </source>
</evidence>
<evidence type="ECO:0000256" key="1">
    <source>
        <dbReference type="ARBA" id="ARBA00004442"/>
    </source>
</evidence>
<evidence type="ECO:0000256" key="4">
    <source>
        <dbReference type="ARBA" id="ARBA00023136"/>
    </source>
</evidence>
<feature type="domain" description="RagB/SusD" evidence="7">
    <location>
        <begin position="325"/>
        <end position="641"/>
    </location>
</feature>
<comment type="similarity">
    <text evidence="2">Belongs to the SusD family.</text>
</comment>
<feature type="chain" id="PRO_5028812195" evidence="6">
    <location>
        <begin position="24"/>
        <end position="641"/>
    </location>
</feature>
<evidence type="ECO:0000256" key="2">
    <source>
        <dbReference type="ARBA" id="ARBA00006275"/>
    </source>
</evidence>
<keyword evidence="5" id="KW-0998">Cell outer membrane</keyword>
<dbReference type="Gene3D" id="1.25.40.390">
    <property type="match status" value="1"/>
</dbReference>
<evidence type="ECO:0000256" key="6">
    <source>
        <dbReference type="SAM" id="SignalP"/>
    </source>
</evidence>
<dbReference type="Pfam" id="PF14322">
    <property type="entry name" value="SusD-like_3"/>
    <property type="match status" value="1"/>
</dbReference>
<organism evidence="9 10">
    <name type="scientific">Sphingobacterium paramultivorum</name>
    <dbReference type="NCBI Taxonomy" id="2886510"/>
    <lineage>
        <taxon>Bacteria</taxon>
        <taxon>Pseudomonadati</taxon>
        <taxon>Bacteroidota</taxon>
        <taxon>Sphingobacteriia</taxon>
        <taxon>Sphingobacteriales</taxon>
        <taxon>Sphingobacteriaceae</taxon>
        <taxon>Sphingobacterium</taxon>
    </lineage>
</organism>
<dbReference type="RefSeq" id="WP_182330864.1">
    <property type="nucleotide sequence ID" value="NZ_CP058555.1"/>
</dbReference>
<dbReference type="AlphaFoldDB" id="A0A7G5EA92"/>
<evidence type="ECO:0000313" key="10">
    <source>
        <dbReference type="Proteomes" id="UP000515450"/>
    </source>
</evidence>
<reference evidence="9 10" key="1">
    <citation type="journal article" date="2020" name="G3 (Bethesda)">
        <title>CeMbio - The Caenorhabditis elegans Microbiome Resource.</title>
        <authorList>
            <person name="Dirksen P."/>
            <person name="Assie A."/>
            <person name="Zimmermann J."/>
            <person name="Zhang F."/>
            <person name="Tietje A.M."/>
            <person name="Marsh S.A."/>
            <person name="Felix M.A."/>
            <person name="Shapira M."/>
            <person name="Kaleta C."/>
            <person name="Schulenburg H."/>
            <person name="Samuel B."/>
        </authorList>
    </citation>
    <scope>NUCLEOTIDE SEQUENCE [LARGE SCALE GENOMIC DNA]</scope>
    <source>
        <strain evidence="9 10">BIGb0170</strain>
    </source>
</reference>
<dbReference type="GO" id="GO:0009279">
    <property type="term" value="C:cell outer membrane"/>
    <property type="evidence" value="ECO:0007669"/>
    <property type="project" value="UniProtKB-SubCell"/>
</dbReference>
<sequence length="641" mass="73906">MKKLTVFKSMVVSGLLFFQSCNYLDVVPDNAPTIDNAFTMRSEAIKYLATCYSYLPNDGEPTINPAFMAGDELWLDYPTRSINGTNWNIARGNQSVTDPYVNYWDGHIINNVRERSMFNAIRDCNIFLENIQNPEKVRDMTQDERTTWEGEVLFLKAYYHFMLMRHYGPIPIMDVNVPVTAPIEDTQVKRQPIDQVADYIVKVLDEAASKLPSAVQSPVTDLGHITKPIALGIKAKVLLYAASPLFNGNTDYATFKNVDGTLFFNQSFQAEKWRKAAQAAKEAIAACEELGMNLYEFPTPVRPLSNTTMIQMSIRNAVTEKWNREIIWGNSNSRTWQLQYSSMAHIDPNNAGNNSVNGTLAPTIKIIEQFYTKNGVPMDEDKTLDFSNKNQLRTGTHDERFNNIENYRTARLHFDRENRFYANVGFDGGVWYMENSPSQTDENTWTTQLRLGLFGSGVSVPITTYYPKKLVNWKFAFKDGNSSHIEEYPWPMLRLADLYLMYAEALNESEGPTADVFLYLDKIRKRAGLEGVKESWAKYAFNSAKPTTKEGLRAIIQRERNIEMSFEGSRFWDLRRWKLAAQELNKNITGWDRNQDKDHPELFYQEQTFYQQRFVAPRDYFWPIKESDLLVNPNLVQNPGW</sequence>
<dbReference type="InterPro" id="IPR011990">
    <property type="entry name" value="TPR-like_helical_dom_sf"/>
</dbReference>
<keyword evidence="3 6" id="KW-0732">Signal</keyword>
<dbReference type="Pfam" id="PF07980">
    <property type="entry name" value="SusD_RagB"/>
    <property type="match status" value="1"/>
</dbReference>
<dbReference type="SUPFAM" id="SSF48452">
    <property type="entry name" value="TPR-like"/>
    <property type="match status" value="1"/>
</dbReference>
<dbReference type="Proteomes" id="UP000515450">
    <property type="component" value="Chromosome"/>
</dbReference>
<evidence type="ECO:0000259" key="8">
    <source>
        <dbReference type="Pfam" id="PF14322"/>
    </source>
</evidence>
<evidence type="ECO:0000256" key="3">
    <source>
        <dbReference type="ARBA" id="ARBA00022729"/>
    </source>
</evidence>
<keyword evidence="10" id="KW-1185">Reference proteome</keyword>
<evidence type="ECO:0000256" key="5">
    <source>
        <dbReference type="ARBA" id="ARBA00023237"/>
    </source>
</evidence>
<dbReference type="InterPro" id="IPR012944">
    <property type="entry name" value="SusD_RagB_dom"/>
</dbReference>
<evidence type="ECO:0000259" key="7">
    <source>
        <dbReference type="Pfam" id="PF07980"/>
    </source>
</evidence>
<gene>
    <name evidence="9" type="ORF">HS960_26195</name>
</gene>